<evidence type="ECO:0000256" key="11">
    <source>
        <dbReference type="ARBA" id="ARBA00030211"/>
    </source>
</evidence>
<comment type="subcellular location">
    <subcellularLocation>
        <location evidence="1">Cell membrane</location>
        <topology evidence="1">Multi-pass membrane protein</topology>
    </subcellularLocation>
</comment>
<dbReference type="InterPro" id="IPR005171">
    <property type="entry name" value="Cyt_c_oxidase_su4_prok"/>
</dbReference>
<evidence type="ECO:0000256" key="4">
    <source>
        <dbReference type="ARBA" id="ARBA00014689"/>
    </source>
</evidence>
<dbReference type="GO" id="GO:0019646">
    <property type="term" value="P:aerobic electron transport chain"/>
    <property type="evidence" value="ECO:0007669"/>
    <property type="project" value="TreeGrafter"/>
</dbReference>
<evidence type="ECO:0000256" key="8">
    <source>
        <dbReference type="ARBA" id="ARBA00023136"/>
    </source>
</evidence>
<dbReference type="PANTHER" id="PTHR36835:SF1">
    <property type="entry name" value="CYTOCHROME BO(3) UBIQUINOL OXIDASE SUBUNIT 4"/>
    <property type="match status" value="1"/>
</dbReference>
<evidence type="ECO:0000256" key="7">
    <source>
        <dbReference type="ARBA" id="ARBA00022989"/>
    </source>
</evidence>
<evidence type="ECO:0000256" key="3">
    <source>
        <dbReference type="ARBA" id="ARBA00011700"/>
    </source>
</evidence>
<evidence type="ECO:0000313" key="15">
    <source>
        <dbReference type="EMBL" id="PRY93801.1"/>
    </source>
</evidence>
<evidence type="ECO:0000313" key="16">
    <source>
        <dbReference type="Proteomes" id="UP000238801"/>
    </source>
</evidence>
<dbReference type="RefSeq" id="WP_106161408.1">
    <property type="nucleotide sequence ID" value="NZ_PVTT01000002.1"/>
</dbReference>
<proteinExistence type="inferred from homology"/>
<dbReference type="Proteomes" id="UP000238801">
    <property type="component" value="Unassembled WGS sequence"/>
</dbReference>
<keyword evidence="8 14" id="KW-0472">Membrane</keyword>
<evidence type="ECO:0000256" key="5">
    <source>
        <dbReference type="ARBA" id="ARBA00022475"/>
    </source>
</evidence>
<evidence type="ECO:0000256" key="12">
    <source>
        <dbReference type="ARBA" id="ARBA00031887"/>
    </source>
</evidence>
<name>A0A2T0X4D7_9RHOB</name>
<reference evidence="15 16" key="1">
    <citation type="submission" date="2018-03" db="EMBL/GenBank/DDBJ databases">
        <title>Genomic Encyclopedia of Archaeal and Bacterial Type Strains, Phase II (KMG-II): from individual species to whole genera.</title>
        <authorList>
            <person name="Goeker M."/>
        </authorList>
    </citation>
    <scope>NUCLEOTIDE SEQUENCE [LARGE SCALE GENOMIC DNA]</scope>
    <source>
        <strain evidence="15 16">DSM 29318</strain>
    </source>
</reference>
<dbReference type="EMBL" id="PVTT01000002">
    <property type="protein sequence ID" value="PRY93801.1"/>
    <property type="molecule type" value="Genomic_DNA"/>
</dbReference>
<evidence type="ECO:0000256" key="14">
    <source>
        <dbReference type="SAM" id="Phobius"/>
    </source>
</evidence>
<dbReference type="AlphaFoldDB" id="A0A2T0X4D7"/>
<keyword evidence="5" id="KW-1003">Cell membrane</keyword>
<dbReference type="GO" id="GO:0015990">
    <property type="term" value="P:electron transport coupled proton transport"/>
    <property type="evidence" value="ECO:0007669"/>
    <property type="project" value="TreeGrafter"/>
</dbReference>
<dbReference type="GO" id="GO:0009486">
    <property type="term" value="F:cytochrome bo3 ubiquinol oxidase activity"/>
    <property type="evidence" value="ECO:0007669"/>
    <property type="project" value="TreeGrafter"/>
</dbReference>
<dbReference type="GO" id="GO:0005886">
    <property type="term" value="C:plasma membrane"/>
    <property type="evidence" value="ECO:0007669"/>
    <property type="project" value="UniProtKB-SubCell"/>
</dbReference>
<evidence type="ECO:0000256" key="6">
    <source>
        <dbReference type="ARBA" id="ARBA00022692"/>
    </source>
</evidence>
<feature type="transmembrane region" description="Helical" evidence="14">
    <location>
        <begin position="12"/>
        <end position="34"/>
    </location>
</feature>
<evidence type="ECO:0000256" key="1">
    <source>
        <dbReference type="ARBA" id="ARBA00004651"/>
    </source>
</evidence>
<evidence type="ECO:0000256" key="10">
    <source>
        <dbReference type="ARBA" id="ARBA00030071"/>
    </source>
</evidence>
<dbReference type="Pfam" id="PF03626">
    <property type="entry name" value="COX4_pro"/>
    <property type="match status" value="1"/>
</dbReference>
<protein>
    <recommendedName>
        <fullName evidence="4">Cytochrome bo(3) ubiquinol oxidase subunit 4</fullName>
    </recommendedName>
    <alternativeName>
        <fullName evidence="13">Cytochrome o ubiquinol oxidase subunit 4</fullName>
    </alternativeName>
    <alternativeName>
        <fullName evidence="10">Oxidase bo(3) subunit 4</fullName>
    </alternativeName>
    <alternativeName>
        <fullName evidence="11">Ubiquinol oxidase polypeptide IV</fullName>
    </alternativeName>
    <alternativeName>
        <fullName evidence="12">Ubiquinol oxidase subunit 4</fullName>
    </alternativeName>
</protein>
<comment type="caution">
    <text evidence="15">The sequence shown here is derived from an EMBL/GenBank/DDBJ whole genome shotgun (WGS) entry which is preliminary data.</text>
</comment>
<accession>A0A2T0X4D7</accession>
<gene>
    <name evidence="15" type="ORF">BCF33_2686</name>
</gene>
<dbReference type="OrthoDB" id="7278008at2"/>
<comment type="subunit">
    <text evidence="3">Heterooctamer of two A chains, two B chains, two C chains and two D chains.</text>
</comment>
<evidence type="ECO:0000256" key="13">
    <source>
        <dbReference type="ARBA" id="ARBA00032185"/>
    </source>
</evidence>
<feature type="transmembrane region" description="Helical" evidence="14">
    <location>
        <begin position="40"/>
        <end position="60"/>
    </location>
</feature>
<keyword evidence="6 14" id="KW-0812">Transmembrane</keyword>
<dbReference type="PANTHER" id="PTHR36835">
    <property type="entry name" value="CYTOCHROME BO(3) UBIQUINOL OXIDASE SUBUNIT 4"/>
    <property type="match status" value="1"/>
</dbReference>
<comment type="similarity">
    <text evidence="2">Belongs to the cytochrome c oxidase bacterial subunit 4 family.</text>
</comment>
<dbReference type="GO" id="GO:0009319">
    <property type="term" value="C:cytochrome o ubiquinol oxidase complex"/>
    <property type="evidence" value="ECO:0007669"/>
    <property type="project" value="TreeGrafter"/>
</dbReference>
<evidence type="ECO:0000256" key="9">
    <source>
        <dbReference type="ARBA" id="ARBA00025694"/>
    </source>
</evidence>
<sequence>MKDDARSEMRRYAIGAVLSAALTLLAFWAVMSHGMARSTALWIVGAAALAQIVVQMRCFLHVGSSSKREDLHLILFSLVLGTLMVGGTIWIMSSLHDRMY</sequence>
<comment type="function">
    <text evidence="9">Cytochrome bo(3) ubiquinol terminal oxidase is the component of the aerobic respiratory chain of E.coli that predominates when cells are grown at high aeration. Has proton pump activity across the membrane in addition to electron transfer, pumping 2 protons/electron.</text>
</comment>
<keyword evidence="16" id="KW-1185">Reference proteome</keyword>
<dbReference type="InterPro" id="IPR050968">
    <property type="entry name" value="Cytochrome_c_oxidase_bac_sub4"/>
</dbReference>
<feature type="transmembrane region" description="Helical" evidence="14">
    <location>
        <begin position="72"/>
        <end position="92"/>
    </location>
</feature>
<evidence type="ECO:0000256" key="2">
    <source>
        <dbReference type="ARBA" id="ARBA00008079"/>
    </source>
</evidence>
<organism evidence="15 16">
    <name type="scientific">Hasllibacter halocynthiae</name>
    <dbReference type="NCBI Taxonomy" id="595589"/>
    <lineage>
        <taxon>Bacteria</taxon>
        <taxon>Pseudomonadati</taxon>
        <taxon>Pseudomonadota</taxon>
        <taxon>Alphaproteobacteria</taxon>
        <taxon>Rhodobacterales</taxon>
        <taxon>Roseobacteraceae</taxon>
        <taxon>Hasllibacter</taxon>
    </lineage>
</organism>
<dbReference type="GO" id="GO:0015078">
    <property type="term" value="F:proton transmembrane transporter activity"/>
    <property type="evidence" value="ECO:0007669"/>
    <property type="project" value="TreeGrafter"/>
</dbReference>
<keyword evidence="7 14" id="KW-1133">Transmembrane helix</keyword>